<feature type="signal peptide" evidence="1">
    <location>
        <begin position="1"/>
        <end position="17"/>
    </location>
</feature>
<evidence type="ECO:0000256" key="1">
    <source>
        <dbReference type="SAM" id="SignalP"/>
    </source>
</evidence>
<dbReference type="STRING" id="662367.SAMN05216167_102519"/>
<dbReference type="AlphaFoldDB" id="A0A1I1MHU0"/>
<keyword evidence="1" id="KW-0732">Signal</keyword>
<evidence type="ECO:0008006" key="4">
    <source>
        <dbReference type="Google" id="ProtNLM"/>
    </source>
</evidence>
<dbReference type="OrthoDB" id="655382at2"/>
<accession>A0A1I1MHU0</accession>
<dbReference type="Proteomes" id="UP000198598">
    <property type="component" value="Unassembled WGS sequence"/>
</dbReference>
<gene>
    <name evidence="2" type="ORF">SAMN05216167_102519</name>
</gene>
<sequence>MQATLAILLVLSLSNYAVGQTARVDSSFVQMAKSQAIDLYEKSLKLQSHIYEGNQYINHDPRIQVHPYYVTDTIQTGSVDYKGVLYRNVNMLYDINRDELAVQPPDGGYRLTLRTDKIAAFSLGKHQFTRIVGDSVAGIRTGFYEIIYDGTIKALAKRLKTVHEDISGGTYKADYLQKDSFVIQKNGAFFEVKTKKSVLDLFPDQAKVLKKFVRANHLKFKDDQREQTIIRITQRYDELTH</sequence>
<dbReference type="EMBL" id="FOLQ01000002">
    <property type="protein sequence ID" value="SFC82678.1"/>
    <property type="molecule type" value="Genomic_DNA"/>
</dbReference>
<protein>
    <recommendedName>
        <fullName evidence="4">GLPGLI family protein</fullName>
    </recommendedName>
</protein>
<organism evidence="2 3">
    <name type="scientific">Spirosoma endophyticum</name>
    <dbReference type="NCBI Taxonomy" id="662367"/>
    <lineage>
        <taxon>Bacteria</taxon>
        <taxon>Pseudomonadati</taxon>
        <taxon>Bacteroidota</taxon>
        <taxon>Cytophagia</taxon>
        <taxon>Cytophagales</taxon>
        <taxon>Cytophagaceae</taxon>
        <taxon>Spirosoma</taxon>
    </lineage>
</organism>
<evidence type="ECO:0000313" key="2">
    <source>
        <dbReference type="EMBL" id="SFC82678.1"/>
    </source>
</evidence>
<keyword evidence="3" id="KW-1185">Reference proteome</keyword>
<reference evidence="2 3" key="1">
    <citation type="submission" date="2016-10" db="EMBL/GenBank/DDBJ databases">
        <authorList>
            <person name="de Groot N.N."/>
        </authorList>
    </citation>
    <scope>NUCLEOTIDE SEQUENCE [LARGE SCALE GENOMIC DNA]</scope>
    <source>
        <strain evidence="2 3">DSM 26130</strain>
    </source>
</reference>
<proteinExistence type="predicted"/>
<evidence type="ECO:0000313" key="3">
    <source>
        <dbReference type="Proteomes" id="UP000198598"/>
    </source>
</evidence>
<name>A0A1I1MHU0_9BACT</name>
<feature type="chain" id="PRO_5011681123" description="GLPGLI family protein" evidence="1">
    <location>
        <begin position="18"/>
        <end position="241"/>
    </location>
</feature>